<accession>A0A8H6Z896</accession>
<name>A0A8H6Z896_9AGAR</name>
<protein>
    <submittedName>
        <fullName evidence="2">Uncharacterized protein</fullName>
    </submittedName>
</protein>
<evidence type="ECO:0000313" key="3">
    <source>
        <dbReference type="Proteomes" id="UP000623467"/>
    </source>
</evidence>
<dbReference type="Proteomes" id="UP000623467">
    <property type="component" value="Unassembled WGS sequence"/>
</dbReference>
<gene>
    <name evidence="2" type="ORF">MSAN_00295200</name>
</gene>
<sequence>MDNATHAGEDVDPGSTGGNVEPHSYGGAIFSGSQQFTVAGGTFTSITKNYSTSPTELPGNVLDMACKGAQYHSDFPTLFKRFEATEAIFRQDKPWKVDGDGRDSVTESYSGGDEILRNIWRFGMYHLVASFKIVAEECPPSHPNIVQLYGTTSCGNMHAVVFHDDLIPLQHFEDLYKHSHFATVYIHGYFDSEFEAVNDYFSTVFQHRLLYDDCTFFVRRSTDQFCVDLVPCAGLLFTFDKYPEFKRRSTKQGLKFLTEEDADAIIIGFLPVDLYHSICYWVFEAETRLVTIAASATLNIGSVFDVPGYVSGVTLNDILEIAWLPNADSFHLGWYIPHSPYSQAMADEWTRFNSDDAVDNSVVLSFQVKDKKVWLSQANHLFTTLQNSSNFYNHENYGD</sequence>
<reference evidence="2" key="1">
    <citation type="submission" date="2020-05" db="EMBL/GenBank/DDBJ databases">
        <title>Mycena genomes resolve the evolution of fungal bioluminescence.</title>
        <authorList>
            <person name="Tsai I.J."/>
        </authorList>
    </citation>
    <scope>NUCLEOTIDE SEQUENCE</scope>
    <source>
        <strain evidence="2">160909Yilan</strain>
    </source>
</reference>
<proteinExistence type="predicted"/>
<evidence type="ECO:0000313" key="2">
    <source>
        <dbReference type="EMBL" id="KAF7374138.1"/>
    </source>
</evidence>
<dbReference type="OrthoDB" id="10646184at2759"/>
<feature type="region of interest" description="Disordered" evidence="1">
    <location>
        <begin position="1"/>
        <end position="24"/>
    </location>
</feature>
<evidence type="ECO:0000256" key="1">
    <source>
        <dbReference type="SAM" id="MobiDB-lite"/>
    </source>
</evidence>
<dbReference type="AlphaFoldDB" id="A0A8H6Z896"/>
<comment type="caution">
    <text evidence="2">The sequence shown here is derived from an EMBL/GenBank/DDBJ whole genome shotgun (WGS) entry which is preliminary data.</text>
</comment>
<organism evidence="2 3">
    <name type="scientific">Mycena sanguinolenta</name>
    <dbReference type="NCBI Taxonomy" id="230812"/>
    <lineage>
        <taxon>Eukaryota</taxon>
        <taxon>Fungi</taxon>
        <taxon>Dikarya</taxon>
        <taxon>Basidiomycota</taxon>
        <taxon>Agaricomycotina</taxon>
        <taxon>Agaricomycetes</taxon>
        <taxon>Agaricomycetidae</taxon>
        <taxon>Agaricales</taxon>
        <taxon>Marasmiineae</taxon>
        <taxon>Mycenaceae</taxon>
        <taxon>Mycena</taxon>
    </lineage>
</organism>
<dbReference type="EMBL" id="JACAZH010000002">
    <property type="protein sequence ID" value="KAF7374138.1"/>
    <property type="molecule type" value="Genomic_DNA"/>
</dbReference>
<keyword evidence="3" id="KW-1185">Reference proteome</keyword>